<name>A0A087TCT4_STEMI</name>
<proteinExistence type="predicted"/>
<keyword evidence="2" id="KW-1185">Reference proteome</keyword>
<dbReference type="AlphaFoldDB" id="A0A087TCT4"/>
<dbReference type="Gene3D" id="3.40.800.10">
    <property type="entry name" value="Ureohydrolase domain"/>
    <property type="match status" value="1"/>
</dbReference>
<protein>
    <submittedName>
        <fullName evidence="1">Agmatinase, mitochondrial</fullName>
    </submittedName>
</protein>
<organism evidence="1 2">
    <name type="scientific">Stegodyphus mimosarum</name>
    <name type="common">African social velvet spider</name>
    <dbReference type="NCBI Taxonomy" id="407821"/>
    <lineage>
        <taxon>Eukaryota</taxon>
        <taxon>Metazoa</taxon>
        <taxon>Ecdysozoa</taxon>
        <taxon>Arthropoda</taxon>
        <taxon>Chelicerata</taxon>
        <taxon>Arachnida</taxon>
        <taxon>Araneae</taxon>
        <taxon>Araneomorphae</taxon>
        <taxon>Entelegynae</taxon>
        <taxon>Eresoidea</taxon>
        <taxon>Eresidae</taxon>
        <taxon>Stegodyphus</taxon>
    </lineage>
</organism>
<dbReference type="STRING" id="407821.A0A087TCT4"/>
<dbReference type="OrthoDB" id="9992747at2759"/>
<evidence type="ECO:0000313" key="2">
    <source>
        <dbReference type="Proteomes" id="UP000054359"/>
    </source>
</evidence>
<gene>
    <name evidence="1" type="ORF">X975_06662</name>
</gene>
<dbReference type="Pfam" id="PF00491">
    <property type="entry name" value="Arginase"/>
    <property type="match status" value="1"/>
</dbReference>
<evidence type="ECO:0000313" key="1">
    <source>
        <dbReference type="EMBL" id="KFM62923.1"/>
    </source>
</evidence>
<sequence length="47" mass="5236">MMGCKIAHGTTFKCAVGEGLLDQRRVVQIGLRGTSYTSKDYQWSVDQ</sequence>
<dbReference type="InterPro" id="IPR006035">
    <property type="entry name" value="Ureohydrolase"/>
</dbReference>
<accession>A0A087TCT4</accession>
<reference evidence="1 2" key="1">
    <citation type="submission" date="2013-11" db="EMBL/GenBank/DDBJ databases">
        <title>Genome sequencing of Stegodyphus mimosarum.</title>
        <authorList>
            <person name="Bechsgaard J."/>
        </authorList>
    </citation>
    <scope>NUCLEOTIDE SEQUENCE [LARGE SCALE GENOMIC DNA]</scope>
</reference>
<dbReference type="GO" id="GO:0046872">
    <property type="term" value="F:metal ion binding"/>
    <property type="evidence" value="ECO:0007669"/>
    <property type="project" value="InterPro"/>
</dbReference>
<dbReference type="EMBL" id="KK114632">
    <property type="protein sequence ID" value="KFM62923.1"/>
    <property type="molecule type" value="Genomic_DNA"/>
</dbReference>
<feature type="non-terminal residue" evidence="1">
    <location>
        <position position="47"/>
    </location>
</feature>
<dbReference type="SUPFAM" id="SSF52768">
    <property type="entry name" value="Arginase/deacetylase"/>
    <property type="match status" value="1"/>
</dbReference>
<dbReference type="Proteomes" id="UP000054359">
    <property type="component" value="Unassembled WGS sequence"/>
</dbReference>
<dbReference type="InterPro" id="IPR023696">
    <property type="entry name" value="Ureohydrolase_dom_sf"/>
</dbReference>